<feature type="domain" description="SET" evidence="1">
    <location>
        <begin position="172"/>
        <end position="304"/>
    </location>
</feature>
<dbReference type="Gene3D" id="2.170.270.10">
    <property type="entry name" value="SET domain"/>
    <property type="match status" value="1"/>
</dbReference>
<dbReference type="SUPFAM" id="SSF82199">
    <property type="entry name" value="SET domain"/>
    <property type="match status" value="1"/>
</dbReference>
<dbReference type="InterPro" id="IPR046341">
    <property type="entry name" value="SET_dom_sf"/>
</dbReference>
<evidence type="ECO:0000313" key="2">
    <source>
        <dbReference type="EMBL" id="KAG9259457.1"/>
    </source>
</evidence>
<proteinExistence type="predicted"/>
<dbReference type="EMBL" id="JAICCE010000028">
    <property type="protein sequence ID" value="KAG9259457.1"/>
    <property type="molecule type" value="Genomic_DNA"/>
</dbReference>
<accession>A0A8T2KL66</accession>
<name>A0A8T2KL66_ASTMX</name>
<evidence type="ECO:0000313" key="3">
    <source>
        <dbReference type="Proteomes" id="UP000752171"/>
    </source>
</evidence>
<comment type="caution">
    <text evidence="2">The sequence shown here is derived from an EMBL/GenBank/DDBJ whole genome shotgun (WGS) entry which is preliminary data.</text>
</comment>
<dbReference type="PANTHER" id="PTHR47306:SF2">
    <property type="entry name" value="CORE-BINDING (CB) DOMAIN-CONTAINING PROTEIN"/>
    <property type="match status" value="1"/>
</dbReference>
<dbReference type="InterPro" id="IPR001214">
    <property type="entry name" value="SET_dom"/>
</dbReference>
<organism evidence="2 3">
    <name type="scientific">Astyanax mexicanus</name>
    <name type="common">Blind cave fish</name>
    <name type="synonym">Astyanax fasciatus mexicanus</name>
    <dbReference type="NCBI Taxonomy" id="7994"/>
    <lineage>
        <taxon>Eukaryota</taxon>
        <taxon>Metazoa</taxon>
        <taxon>Chordata</taxon>
        <taxon>Craniata</taxon>
        <taxon>Vertebrata</taxon>
        <taxon>Euteleostomi</taxon>
        <taxon>Actinopterygii</taxon>
        <taxon>Neopterygii</taxon>
        <taxon>Teleostei</taxon>
        <taxon>Ostariophysi</taxon>
        <taxon>Characiformes</taxon>
        <taxon>Characoidei</taxon>
        <taxon>Acestrorhamphidae</taxon>
        <taxon>Acestrorhamphinae</taxon>
        <taxon>Astyanax</taxon>
    </lineage>
</organism>
<dbReference type="Proteomes" id="UP000752171">
    <property type="component" value="Unassembled WGS sequence"/>
</dbReference>
<sequence>MPDADKAKVAGYLTHSTATAEKHYRMREISSAIDACLILRRLRGDSDSDQSDHTPAGSAAYLTDQAAYDKLLRSYPVTLDGVPPKRSKRVSLAGQNERYCYDRWRSEQLELRVQHVLEHFARRLPSESRVKAWIEKQGWSSNIPDAASIVQQWKPSGGIDDAMDSAELQKWKGIDFKDFGEPKGKGVVATMPFSKGAVVCDYHGKLISEAEGKRIMEQHTGGMGYLLFFKAKGNVPMCIDAQTFPCECHPQKDTFGRRINHSGKQSNIKPVRFCLNFNDGPRETVLFLASKDIKVSEELLWDYGVRRRSFRGEGLDLEWLDD</sequence>
<reference evidence="2 3" key="1">
    <citation type="submission" date="2021-07" db="EMBL/GenBank/DDBJ databases">
        <authorList>
            <person name="Imarazene B."/>
            <person name="Zahm M."/>
            <person name="Klopp C."/>
            <person name="Cabau C."/>
            <person name="Beille S."/>
            <person name="Jouanno E."/>
            <person name="Castinel A."/>
            <person name="Lluch J."/>
            <person name="Gil L."/>
            <person name="Kuchtly C."/>
            <person name="Lopez Roques C."/>
            <person name="Donnadieu C."/>
            <person name="Parrinello H."/>
            <person name="Journot L."/>
            <person name="Du K."/>
            <person name="Schartl M."/>
            <person name="Retaux S."/>
            <person name="Guiguen Y."/>
        </authorList>
    </citation>
    <scope>NUCLEOTIDE SEQUENCE [LARGE SCALE GENOMIC DNA]</scope>
    <source>
        <strain evidence="2">Pach_M1</strain>
        <tissue evidence="2">Testis</tissue>
    </source>
</reference>
<dbReference type="SMART" id="SM00317">
    <property type="entry name" value="SET"/>
    <property type="match status" value="1"/>
</dbReference>
<dbReference type="PANTHER" id="PTHR47306">
    <property type="entry name" value="SI:CH211-178J18.4-RELATED"/>
    <property type="match status" value="1"/>
</dbReference>
<evidence type="ECO:0000259" key="1">
    <source>
        <dbReference type="PROSITE" id="PS50280"/>
    </source>
</evidence>
<dbReference type="AlphaFoldDB" id="A0A8T2KL66"/>
<gene>
    <name evidence="2" type="ORF">AMEX_G27976</name>
</gene>
<dbReference type="Pfam" id="PF00856">
    <property type="entry name" value="SET"/>
    <property type="match status" value="1"/>
</dbReference>
<dbReference type="PROSITE" id="PS50280">
    <property type="entry name" value="SET"/>
    <property type="match status" value="1"/>
</dbReference>
<protein>
    <recommendedName>
        <fullName evidence="1">SET domain-containing protein</fullName>
    </recommendedName>
</protein>